<evidence type="ECO:0000256" key="1">
    <source>
        <dbReference type="SAM" id="MobiDB-lite"/>
    </source>
</evidence>
<keyword evidence="3" id="KW-1185">Reference proteome</keyword>
<feature type="compositionally biased region" description="Low complexity" evidence="1">
    <location>
        <begin position="213"/>
        <end position="225"/>
    </location>
</feature>
<name>A0A803M9T5_CHEQI</name>
<reference evidence="2" key="2">
    <citation type="submission" date="2021-03" db="UniProtKB">
        <authorList>
            <consortium name="EnsemblPlants"/>
        </authorList>
    </citation>
    <scope>IDENTIFICATION</scope>
</reference>
<dbReference type="Gramene" id="AUR62025661-RA">
    <property type="protein sequence ID" value="AUR62025661-RA:cds"/>
    <property type="gene ID" value="AUR62025661"/>
</dbReference>
<accession>A0A803M9T5</accession>
<dbReference type="PANTHER" id="PTHR35552:SF1">
    <property type="entry name" value="MEDIATOR OF RNA POLYMERASE II TRANSCRIPTION SUBUNIT 8"/>
    <property type="match status" value="1"/>
</dbReference>
<dbReference type="EnsemblPlants" id="AUR62025661-RA">
    <property type="protein sequence ID" value="AUR62025661-RA:cds"/>
    <property type="gene ID" value="AUR62025661"/>
</dbReference>
<dbReference type="OMA" id="GMYSKSI"/>
<dbReference type="InterPro" id="IPR038795">
    <property type="entry name" value="MED8_plant"/>
</dbReference>
<dbReference type="PANTHER" id="PTHR35552">
    <property type="entry name" value="MEDIATOR OF RNA POLYMERASE II TRANSCRIPTION SUBUNIT 8"/>
    <property type="match status" value="1"/>
</dbReference>
<reference evidence="2" key="1">
    <citation type="journal article" date="2017" name="Nature">
        <title>The genome of Chenopodium quinoa.</title>
        <authorList>
            <person name="Jarvis D.E."/>
            <person name="Ho Y.S."/>
            <person name="Lightfoot D.J."/>
            <person name="Schmoeckel S.M."/>
            <person name="Li B."/>
            <person name="Borm T.J.A."/>
            <person name="Ohyanagi H."/>
            <person name="Mineta K."/>
            <person name="Michell C.T."/>
            <person name="Saber N."/>
            <person name="Kharbatia N.M."/>
            <person name="Rupper R.R."/>
            <person name="Sharp A.R."/>
            <person name="Dally N."/>
            <person name="Boughton B.A."/>
            <person name="Woo Y.H."/>
            <person name="Gao G."/>
            <person name="Schijlen E.G.W.M."/>
            <person name="Guo X."/>
            <person name="Momin A.A."/>
            <person name="Negrao S."/>
            <person name="Al-Babili S."/>
            <person name="Gehring C."/>
            <person name="Roessner U."/>
            <person name="Jung C."/>
            <person name="Murphy K."/>
            <person name="Arold S.T."/>
            <person name="Gojobori T."/>
            <person name="van der Linden C.G."/>
            <person name="van Loo E.N."/>
            <person name="Jellen E.N."/>
            <person name="Maughan P.J."/>
            <person name="Tester M."/>
        </authorList>
    </citation>
    <scope>NUCLEOTIDE SEQUENCE [LARGE SCALE GENOMIC DNA]</scope>
    <source>
        <strain evidence="2">cv. PI 614886</strain>
    </source>
</reference>
<dbReference type="AlphaFoldDB" id="A0A803M9T5"/>
<evidence type="ECO:0000313" key="2">
    <source>
        <dbReference type="EnsemblPlants" id="AUR62025661-RA:cds"/>
    </source>
</evidence>
<protein>
    <submittedName>
        <fullName evidence="2">Uncharacterized protein</fullName>
    </submittedName>
</protein>
<feature type="compositionally biased region" description="Low complexity" evidence="1">
    <location>
        <begin position="240"/>
        <end position="259"/>
    </location>
</feature>
<organism evidence="2 3">
    <name type="scientific">Chenopodium quinoa</name>
    <name type="common">Quinoa</name>
    <dbReference type="NCBI Taxonomy" id="63459"/>
    <lineage>
        <taxon>Eukaryota</taxon>
        <taxon>Viridiplantae</taxon>
        <taxon>Streptophyta</taxon>
        <taxon>Embryophyta</taxon>
        <taxon>Tracheophyta</taxon>
        <taxon>Spermatophyta</taxon>
        <taxon>Magnoliopsida</taxon>
        <taxon>eudicotyledons</taxon>
        <taxon>Gunneridae</taxon>
        <taxon>Pentapetalae</taxon>
        <taxon>Caryophyllales</taxon>
        <taxon>Chenopodiaceae</taxon>
        <taxon>Chenopodioideae</taxon>
        <taxon>Atripliceae</taxon>
        <taxon>Chenopodium</taxon>
    </lineage>
</organism>
<feature type="region of interest" description="Disordered" evidence="1">
    <location>
        <begin position="179"/>
        <end position="259"/>
    </location>
</feature>
<sequence>QDVVGQFSMVNLELFNIVEDIKKVSKAFVVHPRNVNAENATVLPVMLSSKLLPEMEVDDNSKREQLLLGMQNLPIPTQIDKLKARIDMIASACESAEKVIADTRKAYGLDTRQRMSTVPTLDKAFSAKIQEKENLLRAAVNHGEGLRLPADQRHATSPLPSHLVDVLTVGDGAPTYGDGSGMYSKSIPPMLSSNHSNQGTPMQASGGQHLGRSVPSPSTGTVPSSFENTASPMQYANSPRSGQNQMQFSQQSANQQYQGRQLPTGHIGQTQLNQGTQLNRHIGQFSGAANTALFNAAQNSPNAPVMSMPSTMTSQAMLPRMQFALPGGNTQRTHPSQMLSDQMFNIGANQASMMSLPQQQQVPQAAFGSMSQNSQNLQSNMVPLQNASQNLQNFQQQRQQNQQ</sequence>
<feature type="compositionally biased region" description="Polar residues" evidence="1">
    <location>
        <begin position="191"/>
        <end position="206"/>
    </location>
</feature>
<feature type="compositionally biased region" description="Polar residues" evidence="1">
    <location>
        <begin position="226"/>
        <end position="239"/>
    </location>
</feature>
<dbReference type="GO" id="GO:0016592">
    <property type="term" value="C:mediator complex"/>
    <property type="evidence" value="ECO:0007669"/>
    <property type="project" value="InterPro"/>
</dbReference>
<dbReference type="Proteomes" id="UP000596660">
    <property type="component" value="Unplaced"/>
</dbReference>
<feature type="region of interest" description="Disordered" evidence="1">
    <location>
        <begin position="355"/>
        <end position="375"/>
    </location>
</feature>
<evidence type="ECO:0000313" key="3">
    <source>
        <dbReference type="Proteomes" id="UP000596660"/>
    </source>
</evidence>
<proteinExistence type="predicted"/>